<dbReference type="FunFam" id="1.20.140.150:FF:000041">
    <property type="entry name" value="Transmembrane protein 202"/>
    <property type="match status" value="1"/>
</dbReference>
<comment type="subunit">
    <text evidence="14">Interacts (via the first RING-type zinc finger) with UBE2L3. Associates with cullin-RING ubiquitin ligase (CRL) complexes containing CUL1, CUL2 and CUL3. Interacts with neddylated CUL1. Interacts with neddylated CUL2. Interacts with neddylated CUL3. Interacts with neddylated CUL4A.</text>
</comment>
<evidence type="ECO:0000313" key="27">
    <source>
        <dbReference type="Proteomes" id="UP000710432"/>
    </source>
</evidence>
<name>A0A8J6GR31_MICOH</name>
<evidence type="ECO:0000256" key="17">
    <source>
        <dbReference type="ARBA" id="ARBA00070790"/>
    </source>
</evidence>
<feature type="region of interest" description="Disordered" evidence="22">
    <location>
        <begin position="312"/>
        <end position="478"/>
    </location>
</feature>
<evidence type="ECO:0000256" key="3">
    <source>
        <dbReference type="ARBA" id="ARBA00005884"/>
    </source>
</evidence>
<comment type="catalytic activity">
    <reaction evidence="1">
        <text>[E2 ubiquitin-conjugating enzyme]-S-ubiquitinyl-L-cysteine + [acceptor protein]-L-lysine = [E2 ubiquitin-conjugating enzyme]-L-cysteine + [acceptor protein]-N(6)-ubiquitinyl-L-lysine.</text>
        <dbReference type="EC" id="2.3.2.31"/>
    </reaction>
</comment>
<comment type="similarity">
    <text evidence="3">Belongs to the RBR family. Ariadne subfamily.</text>
</comment>
<evidence type="ECO:0000256" key="10">
    <source>
        <dbReference type="ARBA" id="ARBA00022786"/>
    </source>
</evidence>
<dbReference type="EC" id="2.3.2.31" evidence="4"/>
<dbReference type="InterPro" id="IPR044066">
    <property type="entry name" value="TRIAD_supradom"/>
</dbReference>
<evidence type="ECO:0000259" key="24">
    <source>
        <dbReference type="PROSITE" id="PS50089"/>
    </source>
</evidence>
<dbReference type="SUPFAM" id="SSF57850">
    <property type="entry name" value="RING/U-box"/>
    <property type="match status" value="1"/>
</dbReference>
<dbReference type="CDD" id="cd16626">
    <property type="entry name" value="RING-HC_RBR_HHARI"/>
    <property type="match status" value="1"/>
</dbReference>
<feature type="transmembrane region" description="Helical" evidence="23">
    <location>
        <begin position="173"/>
        <end position="190"/>
    </location>
</feature>
<sequence>MREETLRQIPWQLESELVAKMERKEQTMTFYSPEVTKIKGDRKYQRPTLPTNKHSMPAQKRQQYVDQAYTYTRMFGGSLSGFSLLVLICTSPLSWVQFLVTNNGLELNAGLWTLCNHELCWSHAPKPPYYLQYSRALFIISILCMLTGLALLLSSCRPAEGTVSSKLDLKVSILNFCSAVCLLLCLNLFLAQVEWYTKSTMDSEFLWAYYLNWCSDILYICAGIISFLNYITFQSHPPDESVSTIPPQKSRLSFGPGPTIPPATAGKSSSEVELLSLREKKQAVSGSSGRGGGAGDCFPSEAGAERCLTEAGSKRPLRSLPPCSAPSWPPPPPTSNRRTGGAAAAHGAGTRPASGRQQEPEREPGSRRPRPLRAAASVRRARARRAMDSDEGYNYEFDEDEECSEEDSGAEEEEDDDEDEPDDDNLDLGEVELVEPGLGVGGERDGLLCGETGGGGGSALGPGGGGGGGGGGGPGHEQEEDYRYEVLTAEQILQHMVECIREVNEVIQVRGPATPSGPGAVRRIGPWRPARRPRGRPGPGSSRACPLCRPVGRTTAPVSFLVPEDVPLGRAGGGVHFGYFQKFEFSDAKDRRAAAAKNPATITRILLSHFNWDKEKLMERYFDGNLEKLFAECHVINPSKKSRTRQMNTRSSAQDMPCQICYLNYPNSYFTGLECGHKFCMQCWSEYLTTKIMEEGMGQTISCPAHGCDILVDDNTVMRLITDSKVKLKYQHLITNSFVECNRLLKWCPAPDCHHVVKVQYPDAKPVRCKCGRQFWYNCNRYNEDDAKAARDAQERSRAALQRYLFYCNRYMNHMQSLRFEHKLYAQVKQKMEEMQQHNMSWIEVQFLKKAVDVLCQCRATLMYTYVFAFYLKKNNQSIIFENNQADLENATEVLSGYLERDISQDSLQDIKQKVQDKYRYCESRRRVLLQHVHEGYEKDLWEYIED</sequence>
<evidence type="ECO:0000313" key="26">
    <source>
        <dbReference type="EMBL" id="KAH0514263.1"/>
    </source>
</evidence>
<dbReference type="Pfam" id="PF19422">
    <property type="entry name" value="Ariadne"/>
    <property type="match status" value="1"/>
</dbReference>
<dbReference type="InterPro" id="IPR001841">
    <property type="entry name" value="Znf_RING"/>
</dbReference>
<dbReference type="GO" id="GO:0061630">
    <property type="term" value="F:ubiquitin protein ligase activity"/>
    <property type="evidence" value="ECO:0007669"/>
    <property type="project" value="UniProtKB-EC"/>
</dbReference>
<dbReference type="PROSITE" id="PS50089">
    <property type="entry name" value="ZF_RING_2"/>
    <property type="match status" value="1"/>
</dbReference>
<dbReference type="InterPro" id="IPR045840">
    <property type="entry name" value="Ariadne"/>
</dbReference>
<keyword evidence="5" id="KW-0808">Transferase</keyword>
<gene>
    <name evidence="26" type="ORF">LTLLF_136025</name>
</gene>
<dbReference type="InterPro" id="IPR031127">
    <property type="entry name" value="E3_UB_ligase_RBR"/>
</dbReference>
<dbReference type="InterPro" id="IPR048962">
    <property type="entry name" value="ARIH1-like_UBL"/>
</dbReference>
<evidence type="ECO:0000256" key="22">
    <source>
        <dbReference type="SAM" id="MobiDB-lite"/>
    </source>
</evidence>
<evidence type="ECO:0000256" key="8">
    <source>
        <dbReference type="ARBA" id="ARBA00022737"/>
    </source>
</evidence>
<dbReference type="GO" id="GO:0016020">
    <property type="term" value="C:membrane"/>
    <property type="evidence" value="ECO:0007669"/>
    <property type="project" value="UniProtKB-SubCell"/>
</dbReference>
<evidence type="ECO:0000256" key="11">
    <source>
        <dbReference type="ARBA" id="ARBA00022833"/>
    </source>
</evidence>
<evidence type="ECO:0000256" key="12">
    <source>
        <dbReference type="ARBA" id="ARBA00022989"/>
    </source>
</evidence>
<evidence type="ECO:0000259" key="25">
    <source>
        <dbReference type="PROSITE" id="PS51873"/>
    </source>
</evidence>
<dbReference type="Gene3D" id="1.20.140.150">
    <property type="match status" value="1"/>
</dbReference>
<feature type="compositionally biased region" description="Low complexity" evidence="22">
    <location>
        <begin position="340"/>
        <end position="349"/>
    </location>
</feature>
<evidence type="ECO:0000256" key="4">
    <source>
        <dbReference type="ARBA" id="ARBA00012251"/>
    </source>
</evidence>
<evidence type="ECO:0000256" key="7">
    <source>
        <dbReference type="ARBA" id="ARBA00022723"/>
    </source>
</evidence>
<feature type="compositionally biased region" description="Polar residues" evidence="22">
    <location>
        <begin position="241"/>
        <end position="251"/>
    </location>
</feature>
<feature type="transmembrane region" description="Helical" evidence="23">
    <location>
        <begin position="79"/>
        <end position="100"/>
    </location>
</feature>
<keyword evidence="8" id="KW-0677">Repeat</keyword>
<evidence type="ECO:0000256" key="13">
    <source>
        <dbReference type="ARBA" id="ARBA00023136"/>
    </source>
</evidence>
<accession>A0A8J6GR31</accession>
<feature type="compositionally biased region" description="Pro residues" evidence="22">
    <location>
        <begin position="323"/>
        <end position="334"/>
    </location>
</feature>
<evidence type="ECO:0000256" key="6">
    <source>
        <dbReference type="ARBA" id="ARBA00022692"/>
    </source>
</evidence>
<feature type="compositionally biased region" description="Gly residues" evidence="22">
    <location>
        <begin position="451"/>
        <end position="475"/>
    </location>
</feature>
<protein>
    <recommendedName>
        <fullName evidence="16">E3 ubiquitin-protein ligase ARIH1</fullName>
        <ecNumber evidence="4">2.3.2.31</ecNumber>
    </recommendedName>
    <alternativeName>
        <fullName evidence="17">E3 ubiquitin-protein ligase arih1</fullName>
    </alternativeName>
    <alternativeName>
        <fullName evidence="20">Protein ariadne-1 homolog</fullName>
    </alternativeName>
    <alternativeName>
        <fullName evidence="15">Transmembrane protein 202</fullName>
    </alternativeName>
    <alternativeName>
        <fullName evidence="19">UbcH7-binding protein</fullName>
    </alternativeName>
    <alternativeName>
        <fullName evidence="18">Ubiquitin-conjugating enzyme E2-binding protein 1</fullName>
    </alternativeName>
</protein>
<comment type="caution">
    <text evidence="26">The sequence shown here is derived from an EMBL/GenBank/DDBJ whole genome shotgun (WGS) entry which is preliminary data.</text>
</comment>
<dbReference type="FunFam" id="3.30.40.10:FF:000019">
    <property type="entry name" value="RBR-type E3 ubiquitin transferase"/>
    <property type="match status" value="1"/>
</dbReference>
<evidence type="ECO:0000256" key="20">
    <source>
        <dbReference type="ARBA" id="ARBA00083021"/>
    </source>
</evidence>
<evidence type="ECO:0000256" key="15">
    <source>
        <dbReference type="ARBA" id="ARBA00067892"/>
    </source>
</evidence>
<evidence type="ECO:0000256" key="2">
    <source>
        <dbReference type="ARBA" id="ARBA00004141"/>
    </source>
</evidence>
<keyword evidence="7" id="KW-0479">Metal-binding</keyword>
<feature type="transmembrane region" description="Helical" evidence="23">
    <location>
        <begin position="133"/>
        <end position="153"/>
    </location>
</feature>
<dbReference type="GO" id="GO:0016567">
    <property type="term" value="P:protein ubiquitination"/>
    <property type="evidence" value="ECO:0007669"/>
    <property type="project" value="InterPro"/>
</dbReference>
<feature type="region of interest" description="Disordered" evidence="22">
    <location>
        <begin position="241"/>
        <end position="299"/>
    </location>
</feature>
<keyword evidence="10" id="KW-0833">Ubl conjugation pathway</keyword>
<evidence type="ECO:0000256" key="21">
    <source>
        <dbReference type="PROSITE-ProRule" id="PRU00175"/>
    </source>
</evidence>
<proteinExistence type="inferred from homology"/>
<organism evidence="26 27">
    <name type="scientific">Microtus ochrogaster</name>
    <name type="common">Prairie vole</name>
    <dbReference type="NCBI Taxonomy" id="79684"/>
    <lineage>
        <taxon>Eukaryota</taxon>
        <taxon>Metazoa</taxon>
        <taxon>Chordata</taxon>
        <taxon>Craniata</taxon>
        <taxon>Vertebrata</taxon>
        <taxon>Euteleostomi</taxon>
        <taxon>Mammalia</taxon>
        <taxon>Eutheria</taxon>
        <taxon>Euarchontoglires</taxon>
        <taxon>Glires</taxon>
        <taxon>Rodentia</taxon>
        <taxon>Myomorpha</taxon>
        <taxon>Muroidea</taxon>
        <taxon>Cricetidae</taxon>
        <taxon>Arvicolinae</taxon>
        <taxon>Microtus</taxon>
    </lineage>
</organism>
<evidence type="ECO:0000256" key="23">
    <source>
        <dbReference type="SAM" id="Phobius"/>
    </source>
</evidence>
<feature type="domain" description="RING-type" evidence="25">
    <location>
        <begin position="654"/>
        <end position="875"/>
    </location>
</feature>
<keyword evidence="9 21" id="KW-0863">Zinc-finger</keyword>
<reference evidence="26" key="1">
    <citation type="submission" date="2020-03" db="EMBL/GenBank/DDBJ databases">
        <title>Studies in the Genomics of Life Span.</title>
        <authorList>
            <person name="Glass D."/>
        </authorList>
    </citation>
    <scope>NUCLEOTIDE SEQUENCE</scope>
    <source>
        <strain evidence="26">LTLLF</strain>
        <tissue evidence="26">Muscle</tissue>
    </source>
</reference>
<dbReference type="SMART" id="SM00647">
    <property type="entry name" value="IBR"/>
    <property type="match status" value="1"/>
</dbReference>
<evidence type="ECO:0000256" key="18">
    <source>
        <dbReference type="ARBA" id="ARBA00075721"/>
    </source>
</evidence>
<evidence type="ECO:0000256" key="1">
    <source>
        <dbReference type="ARBA" id="ARBA00001798"/>
    </source>
</evidence>
<dbReference type="Proteomes" id="UP000710432">
    <property type="component" value="Unassembled WGS sequence"/>
</dbReference>
<evidence type="ECO:0000256" key="19">
    <source>
        <dbReference type="ARBA" id="ARBA00075923"/>
    </source>
</evidence>
<evidence type="ECO:0000256" key="14">
    <source>
        <dbReference type="ARBA" id="ARBA00064699"/>
    </source>
</evidence>
<dbReference type="Gene3D" id="1.20.120.1750">
    <property type="match status" value="1"/>
</dbReference>
<dbReference type="PANTHER" id="PTHR11685">
    <property type="entry name" value="RBR FAMILY RING FINGER AND IBR DOMAIN-CONTAINING"/>
    <property type="match status" value="1"/>
</dbReference>
<feature type="compositionally biased region" description="Low complexity" evidence="22">
    <location>
        <begin position="262"/>
        <end position="275"/>
    </location>
</feature>
<feature type="region of interest" description="Disordered" evidence="22">
    <location>
        <begin position="514"/>
        <end position="545"/>
    </location>
</feature>
<feature type="compositionally biased region" description="Acidic residues" evidence="22">
    <location>
        <begin position="389"/>
        <end position="433"/>
    </location>
</feature>
<dbReference type="PROSITE" id="PS51873">
    <property type="entry name" value="TRIAD"/>
    <property type="match status" value="1"/>
</dbReference>
<dbReference type="FunFam" id="1.20.120.1750:FF:000002">
    <property type="entry name" value="RBR-type E3 ubiquitin transferase"/>
    <property type="match status" value="1"/>
</dbReference>
<keyword evidence="6 23" id="KW-0812">Transmembrane</keyword>
<dbReference type="CDD" id="cd20343">
    <property type="entry name" value="BRcat_RBR_HHARI-like"/>
    <property type="match status" value="1"/>
</dbReference>
<keyword evidence="13 23" id="KW-0472">Membrane</keyword>
<evidence type="ECO:0000256" key="16">
    <source>
        <dbReference type="ARBA" id="ARBA00070156"/>
    </source>
</evidence>
<keyword evidence="11" id="KW-0862">Zinc</keyword>
<keyword evidence="12 23" id="KW-1133">Transmembrane helix</keyword>
<feature type="domain" description="RING-type" evidence="24">
    <location>
        <begin position="658"/>
        <end position="706"/>
    </location>
</feature>
<dbReference type="InterPro" id="IPR013083">
    <property type="entry name" value="Znf_RING/FYVE/PHD"/>
</dbReference>
<dbReference type="AlphaFoldDB" id="A0A8J6GR31"/>
<evidence type="ECO:0000256" key="9">
    <source>
        <dbReference type="ARBA" id="ARBA00022771"/>
    </source>
</evidence>
<dbReference type="EMBL" id="JAATJU010021254">
    <property type="protein sequence ID" value="KAH0514263.1"/>
    <property type="molecule type" value="Genomic_DNA"/>
</dbReference>
<comment type="subcellular location">
    <subcellularLocation>
        <location evidence="2">Membrane</location>
        <topology evidence="2">Multi-pass membrane protein</topology>
    </subcellularLocation>
</comment>
<dbReference type="Pfam" id="PF21235">
    <property type="entry name" value="UBA_ARI1"/>
    <property type="match status" value="1"/>
</dbReference>
<evidence type="ECO:0000256" key="5">
    <source>
        <dbReference type="ARBA" id="ARBA00022679"/>
    </source>
</evidence>
<dbReference type="Gene3D" id="3.30.40.10">
    <property type="entry name" value="Zinc/RING finger domain, C3HC4 (zinc finger)"/>
    <property type="match status" value="1"/>
</dbReference>
<dbReference type="Pfam" id="PF01485">
    <property type="entry name" value="IBR"/>
    <property type="match status" value="1"/>
</dbReference>
<dbReference type="GO" id="GO:0008270">
    <property type="term" value="F:zinc ion binding"/>
    <property type="evidence" value="ECO:0007669"/>
    <property type="project" value="UniProtKB-KW"/>
</dbReference>
<dbReference type="InterPro" id="IPR002867">
    <property type="entry name" value="IBR_dom"/>
</dbReference>